<dbReference type="PANTHER" id="PTHR46919">
    <property type="entry name" value="ZINC FINGER, C3HC4 TYPE (RING FINGER) FAMILY PROTEIN"/>
    <property type="match status" value="1"/>
</dbReference>
<feature type="non-terminal residue" evidence="1">
    <location>
        <position position="1"/>
    </location>
</feature>
<organism evidence="1 2">
    <name type="scientific">Porites evermanni</name>
    <dbReference type="NCBI Taxonomy" id="104178"/>
    <lineage>
        <taxon>Eukaryota</taxon>
        <taxon>Metazoa</taxon>
        <taxon>Cnidaria</taxon>
        <taxon>Anthozoa</taxon>
        <taxon>Hexacorallia</taxon>
        <taxon>Scleractinia</taxon>
        <taxon>Fungiina</taxon>
        <taxon>Poritidae</taxon>
        <taxon>Porites</taxon>
    </lineage>
</organism>
<sequence length="126" mass="14366">FLPKPKENGTVFCYLPLPIHSGLPVFINGAFAVDSNRRCLQGKLEDDKRCYGEEWNNVLMTDSISTAYLCLLEDLKKILPGDGSYVFHSLWPKAFDVTEQFRSITKSFYKQIANGTHALFSNGRKW</sequence>
<keyword evidence="2" id="KW-1185">Reference proteome</keyword>
<name>A0ABN8RKH2_9CNID</name>
<dbReference type="PANTHER" id="PTHR46919:SF2">
    <property type="entry name" value="SACSIN"/>
    <property type="match status" value="1"/>
</dbReference>
<evidence type="ECO:0000313" key="1">
    <source>
        <dbReference type="EMBL" id="CAH3178539.1"/>
    </source>
</evidence>
<reference evidence="1 2" key="1">
    <citation type="submission" date="2022-05" db="EMBL/GenBank/DDBJ databases">
        <authorList>
            <consortium name="Genoscope - CEA"/>
            <person name="William W."/>
        </authorList>
    </citation>
    <scope>NUCLEOTIDE SEQUENCE [LARGE SCALE GENOMIC DNA]</scope>
</reference>
<accession>A0ABN8RKH2</accession>
<dbReference type="EMBL" id="CALNXI010001863">
    <property type="protein sequence ID" value="CAH3178539.1"/>
    <property type="molecule type" value="Genomic_DNA"/>
</dbReference>
<feature type="non-terminal residue" evidence="1">
    <location>
        <position position="126"/>
    </location>
</feature>
<dbReference type="Proteomes" id="UP001159427">
    <property type="component" value="Unassembled WGS sequence"/>
</dbReference>
<evidence type="ECO:0000313" key="2">
    <source>
        <dbReference type="Proteomes" id="UP001159427"/>
    </source>
</evidence>
<gene>
    <name evidence="1" type="ORF">PEVE_00011844</name>
</gene>
<protein>
    <submittedName>
        <fullName evidence="1">Uncharacterized protein</fullName>
    </submittedName>
</protein>
<comment type="caution">
    <text evidence="1">The sequence shown here is derived from an EMBL/GenBank/DDBJ whole genome shotgun (WGS) entry which is preliminary data.</text>
</comment>
<proteinExistence type="predicted"/>